<evidence type="ECO:0000256" key="1">
    <source>
        <dbReference type="ARBA" id="ARBA00004141"/>
    </source>
</evidence>
<dbReference type="Proteomes" id="UP000249363">
    <property type="component" value="Unassembled WGS sequence"/>
</dbReference>
<keyword evidence="3 6" id="KW-0812">Transmembrane</keyword>
<evidence type="ECO:0000256" key="4">
    <source>
        <dbReference type="ARBA" id="ARBA00022989"/>
    </source>
</evidence>
<dbReference type="RefSeq" id="XP_040731468.1">
    <property type="nucleotide sequence ID" value="XM_040875167.1"/>
</dbReference>
<dbReference type="GeneID" id="63792180"/>
<organism evidence="7 8">
    <name type="scientific">Talaromyces amestolkiae</name>
    <dbReference type="NCBI Taxonomy" id="1196081"/>
    <lineage>
        <taxon>Eukaryota</taxon>
        <taxon>Fungi</taxon>
        <taxon>Dikarya</taxon>
        <taxon>Ascomycota</taxon>
        <taxon>Pezizomycotina</taxon>
        <taxon>Eurotiomycetes</taxon>
        <taxon>Eurotiomycetidae</taxon>
        <taxon>Eurotiales</taxon>
        <taxon>Trichocomaceae</taxon>
        <taxon>Talaromyces</taxon>
        <taxon>Talaromyces sect. Talaromyces</taxon>
    </lineage>
</organism>
<dbReference type="Gene3D" id="1.20.1250.20">
    <property type="entry name" value="MFS general substrate transporter like domains"/>
    <property type="match status" value="1"/>
</dbReference>
<keyword evidence="8" id="KW-1185">Reference proteome</keyword>
<evidence type="ECO:0000256" key="3">
    <source>
        <dbReference type="ARBA" id="ARBA00022692"/>
    </source>
</evidence>
<keyword evidence="2" id="KW-0813">Transport</keyword>
<sequence length="445" mass="50736">MSLPIDPEVGLNKVALNTWSAEAVPVPSTGSIDSHGANTSNNIFSDPKTLEHYTTLYEKAKYECRHLLDPSLEWTREEERKLVRKLDWHVCLWACTMFFALQVDRANLKQAVSNNLLNELKLSTNDYNYGNTIFLISFLLAELPSQLVSKKIGPDRWIPTQITLWSIVAISQVALSGRGSFYATRALLGVLEGGFIPDVVLWLSYFYTGHELPIRLSFFWTTLSLTGIVTSLLAFAIFHLDGVHGISGWRYLFLIEGLITLGVGVASFFRMPASAVQTKTWFRRNGWFNDRELSIVVNRVLRDDPSKGDMHNRMAITPKRLWKSLSDYDIWPRMMTRAWCSKNSGSVRTRSVSAAVYNMMVQLGNVISANIYRADDAPLYHRGNTALIVINVLGIVLFILTKFYYIIRNKWKAKKWASLTEEERVTYVKTTKDQGNKRLDFVFAH</sequence>
<reference evidence="7 8" key="1">
    <citation type="journal article" date="2017" name="Biotechnol. Biofuels">
        <title>Differential beta-glucosidase expression as a function of carbon source availability in Talaromyces amestolkiae: a genomic and proteomic approach.</title>
        <authorList>
            <person name="de Eugenio L.I."/>
            <person name="Mendez-Liter J.A."/>
            <person name="Nieto-Dominguez M."/>
            <person name="Alonso L."/>
            <person name="Gil-Munoz J."/>
            <person name="Barriuso J."/>
            <person name="Prieto A."/>
            <person name="Martinez M.J."/>
        </authorList>
    </citation>
    <scope>NUCLEOTIDE SEQUENCE [LARGE SCALE GENOMIC DNA]</scope>
    <source>
        <strain evidence="7 8">CIB</strain>
    </source>
</reference>
<feature type="transmembrane region" description="Helical" evidence="6">
    <location>
        <begin position="218"/>
        <end position="239"/>
    </location>
</feature>
<dbReference type="SUPFAM" id="SSF103473">
    <property type="entry name" value="MFS general substrate transporter"/>
    <property type="match status" value="1"/>
</dbReference>
<dbReference type="FunFam" id="1.20.1250.20:FF:000106">
    <property type="entry name" value="MFS transporter, putative"/>
    <property type="match status" value="1"/>
</dbReference>
<feature type="transmembrane region" description="Helical" evidence="6">
    <location>
        <begin position="384"/>
        <end position="405"/>
    </location>
</feature>
<proteinExistence type="predicted"/>
<evidence type="ECO:0000313" key="8">
    <source>
        <dbReference type="Proteomes" id="UP000249363"/>
    </source>
</evidence>
<dbReference type="PANTHER" id="PTHR43791">
    <property type="entry name" value="PERMEASE-RELATED"/>
    <property type="match status" value="1"/>
</dbReference>
<evidence type="ECO:0008006" key="9">
    <source>
        <dbReference type="Google" id="ProtNLM"/>
    </source>
</evidence>
<comment type="subcellular location">
    <subcellularLocation>
        <location evidence="1">Membrane</location>
        <topology evidence="1">Multi-pass membrane protein</topology>
    </subcellularLocation>
</comment>
<keyword evidence="4 6" id="KW-1133">Transmembrane helix</keyword>
<comment type="caution">
    <text evidence="7">The sequence shown here is derived from an EMBL/GenBank/DDBJ whole genome shotgun (WGS) entry which is preliminary data.</text>
</comment>
<feature type="transmembrane region" description="Helical" evidence="6">
    <location>
        <begin position="187"/>
        <end position="206"/>
    </location>
</feature>
<dbReference type="GO" id="GO:0022857">
    <property type="term" value="F:transmembrane transporter activity"/>
    <property type="evidence" value="ECO:0007669"/>
    <property type="project" value="InterPro"/>
</dbReference>
<evidence type="ECO:0000256" key="6">
    <source>
        <dbReference type="SAM" id="Phobius"/>
    </source>
</evidence>
<dbReference type="EMBL" id="MIKG01000004">
    <property type="protein sequence ID" value="RAO66952.1"/>
    <property type="molecule type" value="Genomic_DNA"/>
</dbReference>
<dbReference type="PANTHER" id="PTHR43791:SF29">
    <property type="entry name" value="MAJOR FACILITATOR SUPERFAMILY (MFS) PROFILE DOMAIN-CONTAINING PROTEIN"/>
    <property type="match status" value="1"/>
</dbReference>
<dbReference type="Pfam" id="PF07690">
    <property type="entry name" value="MFS_1"/>
    <property type="match status" value="1"/>
</dbReference>
<keyword evidence="5 6" id="KW-0472">Membrane</keyword>
<dbReference type="OrthoDB" id="1935484at2759"/>
<evidence type="ECO:0000256" key="2">
    <source>
        <dbReference type="ARBA" id="ARBA00022448"/>
    </source>
</evidence>
<dbReference type="InterPro" id="IPR011701">
    <property type="entry name" value="MFS"/>
</dbReference>
<dbReference type="InterPro" id="IPR036259">
    <property type="entry name" value="MFS_trans_sf"/>
</dbReference>
<name>A0A364KTS8_TALAM</name>
<feature type="transmembrane region" description="Helical" evidence="6">
    <location>
        <begin position="352"/>
        <end position="372"/>
    </location>
</feature>
<feature type="transmembrane region" description="Helical" evidence="6">
    <location>
        <begin position="251"/>
        <end position="269"/>
    </location>
</feature>
<evidence type="ECO:0000313" key="7">
    <source>
        <dbReference type="EMBL" id="RAO66952.1"/>
    </source>
</evidence>
<dbReference type="AlphaFoldDB" id="A0A364KTS8"/>
<accession>A0A364KTS8</accession>
<dbReference type="GO" id="GO:0016020">
    <property type="term" value="C:membrane"/>
    <property type="evidence" value="ECO:0007669"/>
    <property type="project" value="UniProtKB-SubCell"/>
</dbReference>
<protein>
    <recommendedName>
        <fullName evidence="9">Major facilitator superfamily (MFS) profile domain-containing protein</fullName>
    </recommendedName>
</protein>
<evidence type="ECO:0000256" key="5">
    <source>
        <dbReference type="ARBA" id="ARBA00023136"/>
    </source>
</evidence>
<gene>
    <name evidence="7" type="ORF">BHQ10_002964</name>
</gene>